<evidence type="ECO:0000313" key="7">
    <source>
        <dbReference type="Proteomes" id="UP000030130"/>
    </source>
</evidence>
<dbReference type="GO" id="GO:0008234">
    <property type="term" value="F:cysteine-type peptidase activity"/>
    <property type="evidence" value="ECO:0007669"/>
    <property type="project" value="UniProtKB-KW"/>
</dbReference>
<dbReference type="eggNOG" id="COG0526">
    <property type="taxonomic scope" value="Bacteria"/>
</dbReference>
<dbReference type="Gene3D" id="2.60.40.10">
    <property type="entry name" value="Immunoglobulins"/>
    <property type="match status" value="2"/>
</dbReference>
<gene>
    <name evidence="6" type="ORF">HR08_02685</name>
</gene>
<comment type="caution">
    <text evidence="6">The sequence shown here is derived from an EMBL/GenBank/DDBJ whole genome shotgun (WGS) entry which is preliminary data.</text>
</comment>
<dbReference type="RefSeq" id="WP_039420320.1">
    <property type="nucleotide sequence ID" value="NZ_JRAI01000017.1"/>
</dbReference>
<evidence type="ECO:0000313" key="6">
    <source>
        <dbReference type="EMBL" id="KGN87172.1"/>
    </source>
</evidence>
<accession>A0A0A2FAR5</accession>
<name>A0A0A2FAR5_9PORP</name>
<comment type="similarity">
    <text evidence="1">Belongs to the peptidase C25 family.</text>
</comment>
<dbReference type="InterPro" id="IPR021615">
    <property type="entry name" value="Omp28"/>
</dbReference>
<keyword evidence="2" id="KW-0645">Protease</keyword>
<keyword evidence="5" id="KW-0732">Signal</keyword>
<dbReference type="AlphaFoldDB" id="A0A0A2FAR5"/>
<feature type="signal peptide" evidence="5">
    <location>
        <begin position="1"/>
        <end position="23"/>
    </location>
</feature>
<evidence type="ECO:0008006" key="8">
    <source>
        <dbReference type="Google" id="ProtNLM"/>
    </source>
</evidence>
<reference evidence="6 7" key="1">
    <citation type="submission" date="2014-08" db="EMBL/GenBank/DDBJ databases">
        <title>Porphyromonas gulae strain:COT-052_OH1451 Genome sequencing.</title>
        <authorList>
            <person name="Wallis C."/>
            <person name="Deusch O."/>
            <person name="O'Flynn C."/>
            <person name="Davis I."/>
            <person name="Jospin G."/>
            <person name="Darling A.E."/>
            <person name="Coil D.A."/>
            <person name="Alexiev A."/>
            <person name="Horsfall A."/>
            <person name="Kirkwood N."/>
            <person name="Harris S."/>
            <person name="Eisen J.A."/>
        </authorList>
    </citation>
    <scope>NUCLEOTIDE SEQUENCE [LARGE SCALE GENOMIC DNA]</scope>
    <source>
        <strain evidence="7">COT-052 OH1451</strain>
    </source>
</reference>
<protein>
    <recommendedName>
        <fullName evidence="8">Hemin-binding protein</fullName>
    </recommendedName>
</protein>
<dbReference type="Proteomes" id="UP000030130">
    <property type="component" value="Unassembled WGS sequence"/>
</dbReference>
<keyword evidence="4" id="KW-0843">Virulence</keyword>
<dbReference type="InterPro" id="IPR013783">
    <property type="entry name" value="Ig-like_fold"/>
</dbReference>
<sequence>MKIFSRLALIAVGLSFLGLSAFAQKAQSKRADAYPRTAVMEVFTGEWCGWCPLGKFFVEKAYKQLSPEEQARVVISYVHDGDFITQQFPLVGSYGGSLANAFGVTGFPNAVIDRTKTTTFNSVAFNPNHGDEKLLKAIRERLAQEAPGAVDFTLTKNGDEFTMNIKGELASSLAGQDVYISSYLIRDSIPKKSQSNYVTSPSQVGGDPALFAEYQAFWKNFKHDHTILQPLTSAQGEKVTPDADGKFSMTKAFTPNFAPYNTDYSHVVVILHFANSTKKGIINAMQKDMVAGQPEPEPEPEPEPQPQPALKEVMLEQFTTEKCGYCPGGATTINNVITSMIEEVKVSWVSHHAGFNTDFLTVPESTQLLSLYSIGGGQGTFAPAFMVNRNKVNGKVVHGVSAANVKNLINFAKEHLASGIEIESEISYDKDTRKFKIKVNAPTTSEFTGGNDLYLNVALTEDNIKAQNQAGAGSNYIHNHVLRRLLGGANGQKVEPSAATYEWEYDIPNDWKTDKMKVIVFAHHAKTNTADPSVYRSREYPFPVASTISDVLDQNMKVYAVNGDILIEGEYQSFRVFDMQGRMHAGKNLQAGTYVVSIEANTGKIIKKVVVK</sequence>
<keyword evidence="3" id="KW-0788">Thiol protease</keyword>
<dbReference type="Pfam" id="PF11551">
    <property type="entry name" value="Omp28"/>
    <property type="match status" value="2"/>
</dbReference>
<dbReference type="STRING" id="111105.HR09_09610"/>
<keyword evidence="3" id="KW-0378">Hydrolase</keyword>
<evidence type="ECO:0000256" key="5">
    <source>
        <dbReference type="SAM" id="SignalP"/>
    </source>
</evidence>
<dbReference type="OrthoDB" id="1042999at2"/>
<dbReference type="SUPFAM" id="SSF52833">
    <property type="entry name" value="Thioredoxin-like"/>
    <property type="match status" value="1"/>
</dbReference>
<dbReference type="GO" id="GO:0006508">
    <property type="term" value="P:proteolysis"/>
    <property type="evidence" value="ECO:0007669"/>
    <property type="project" value="UniProtKB-KW"/>
</dbReference>
<organism evidence="6 7">
    <name type="scientific">Porphyromonas gulae</name>
    <dbReference type="NCBI Taxonomy" id="111105"/>
    <lineage>
        <taxon>Bacteria</taxon>
        <taxon>Pseudomonadati</taxon>
        <taxon>Bacteroidota</taxon>
        <taxon>Bacteroidia</taxon>
        <taxon>Bacteroidales</taxon>
        <taxon>Porphyromonadaceae</taxon>
        <taxon>Porphyromonas</taxon>
    </lineage>
</organism>
<evidence type="ECO:0000256" key="2">
    <source>
        <dbReference type="ARBA" id="ARBA00022670"/>
    </source>
</evidence>
<evidence type="ECO:0000256" key="3">
    <source>
        <dbReference type="ARBA" id="ARBA00022807"/>
    </source>
</evidence>
<evidence type="ECO:0000256" key="4">
    <source>
        <dbReference type="ARBA" id="ARBA00023026"/>
    </source>
</evidence>
<feature type="chain" id="PRO_5001998747" description="Hemin-binding protein" evidence="5">
    <location>
        <begin position="24"/>
        <end position="612"/>
    </location>
</feature>
<proteinExistence type="inferred from homology"/>
<dbReference type="EMBL" id="JRAI01000017">
    <property type="protein sequence ID" value="KGN87172.1"/>
    <property type="molecule type" value="Genomic_DNA"/>
</dbReference>
<dbReference type="InterPro" id="IPR036249">
    <property type="entry name" value="Thioredoxin-like_sf"/>
</dbReference>
<evidence type="ECO:0000256" key="1">
    <source>
        <dbReference type="ARBA" id="ARBA00006067"/>
    </source>
</evidence>